<evidence type="ECO:0000313" key="2">
    <source>
        <dbReference type="Proteomes" id="UP000250321"/>
    </source>
</evidence>
<protein>
    <submittedName>
        <fullName evidence="1">Uncharacterized protein</fullName>
    </submittedName>
</protein>
<dbReference type="AlphaFoldDB" id="A0A314UIR5"/>
<name>A0A314UIR5_PRUYE</name>
<keyword evidence="2" id="KW-1185">Reference proteome</keyword>
<gene>
    <name evidence="1" type="ORF">Pyn_39927</name>
</gene>
<evidence type="ECO:0000313" key="1">
    <source>
        <dbReference type="EMBL" id="PQM37171.1"/>
    </source>
</evidence>
<proteinExistence type="predicted"/>
<sequence length="102" mass="11198">MSLMQALTLAHSLTHSPLLSSVFSLPLTYIGDGNCHLLRTHIGDGDLTLSLSVAVLHLHLSLSVTYFNRHSSPPVQQISQFSSAFLKSIYLKMTSQVFDESP</sequence>
<reference evidence="1 2" key="1">
    <citation type="submission" date="2018-02" db="EMBL/GenBank/DDBJ databases">
        <title>Draft genome of wild Prunus yedoensis var. nudiflora.</title>
        <authorList>
            <person name="Baek S."/>
            <person name="Kim J.-H."/>
            <person name="Choi K."/>
            <person name="Kim G.-B."/>
            <person name="Cho A."/>
            <person name="Jang H."/>
            <person name="Shin C.-H."/>
            <person name="Yu H.-J."/>
            <person name="Mun J.-H."/>
        </authorList>
    </citation>
    <scope>NUCLEOTIDE SEQUENCE [LARGE SCALE GENOMIC DNA]</scope>
    <source>
        <strain evidence="2">cv. Jeju island</strain>
        <tissue evidence="1">Leaf</tissue>
    </source>
</reference>
<organism evidence="1 2">
    <name type="scientific">Prunus yedoensis var. nudiflora</name>
    <dbReference type="NCBI Taxonomy" id="2094558"/>
    <lineage>
        <taxon>Eukaryota</taxon>
        <taxon>Viridiplantae</taxon>
        <taxon>Streptophyta</taxon>
        <taxon>Embryophyta</taxon>
        <taxon>Tracheophyta</taxon>
        <taxon>Spermatophyta</taxon>
        <taxon>Magnoliopsida</taxon>
        <taxon>eudicotyledons</taxon>
        <taxon>Gunneridae</taxon>
        <taxon>Pentapetalae</taxon>
        <taxon>rosids</taxon>
        <taxon>fabids</taxon>
        <taxon>Rosales</taxon>
        <taxon>Rosaceae</taxon>
        <taxon>Amygdaloideae</taxon>
        <taxon>Amygdaleae</taxon>
        <taxon>Prunus</taxon>
    </lineage>
</organism>
<dbReference type="EMBL" id="PJQY01003478">
    <property type="protein sequence ID" value="PQM37171.1"/>
    <property type="molecule type" value="Genomic_DNA"/>
</dbReference>
<accession>A0A314UIR5</accession>
<comment type="caution">
    <text evidence="1">The sequence shown here is derived from an EMBL/GenBank/DDBJ whole genome shotgun (WGS) entry which is preliminary data.</text>
</comment>
<dbReference type="Proteomes" id="UP000250321">
    <property type="component" value="Unassembled WGS sequence"/>
</dbReference>